<dbReference type="EMBL" id="JBHUDC010000003">
    <property type="protein sequence ID" value="MFD1512760.1"/>
    <property type="molecule type" value="Genomic_DNA"/>
</dbReference>
<dbReference type="Proteomes" id="UP001597187">
    <property type="component" value="Unassembled WGS sequence"/>
</dbReference>
<accession>A0ABD6AS90</accession>
<dbReference type="RefSeq" id="WP_250872739.1">
    <property type="nucleotide sequence ID" value="NZ_JALXFV010000003.1"/>
</dbReference>
<reference evidence="1 2" key="1">
    <citation type="journal article" date="2019" name="Int. J. Syst. Evol. Microbiol.">
        <title>The Global Catalogue of Microorganisms (GCM) 10K type strain sequencing project: providing services to taxonomists for standard genome sequencing and annotation.</title>
        <authorList>
            <consortium name="The Broad Institute Genomics Platform"/>
            <consortium name="The Broad Institute Genome Sequencing Center for Infectious Disease"/>
            <person name="Wu L."/>
            <person name="Ma J."/>
        </authorList>
    </citation>
    <scope>NUCLEOTIDE SEQUENCE [LARGE SCALE GENOMIC DNA]</scope>
    <source>
        <strain evidence="1 2">CGMCC 1.12563</strain>
    </source>
</reference>
<gene>
    <name evidence="1" type="ORF">ACFSBT_05620</name>
</gene>
<proteinExistence type="predicted"/>
<keyword evidence="2" id="KW-1185">Reference proteome</keyword>
<protein>
    <recommendedName>
        <fullName evidence="3">Amphi-Trp domain-containing protein</fullName>
    </recommendedName>
</protein>
<evidence type="ECO:0000313" key="1">
    <source>
        <dbReference type="EMBL" id="MFD1512760.1"/>
    </source>
</evidence>
<sequence length="85" mass="9645">MTDETARPPDAPSWLDVMEDVLDENIEGEDEISASLSEFTLDIPAELGEGTTHYRWGFDGDVTVRTEGVRATLAEWLHYWDSRDD</sequence>
<dbReference type="AlphaFoldDB" id="A0ABD6AS90"/>
<evidence type="ECO:0008006" key="3">
    <source>
        <dbReference type="Google" id="ProtNLM"/>
    </source>
</evidence>
<comment type="caution">
    <text evidence="1">The sequence shown here is derived from an EMBL/GenBank/DDBJ whole genome shotgun (WGS) entry which is preliminary data.</text>
</comment>
<organism evidence="1 2">
    <name type="scientific">Halomarina rubra</name>
    <dbReference type="NCBI Taxonomy" id="2071873"/>
    <lineage>
        <taxon>Archaea</taxon>
        <taxon>Methanobacteriati</taxon>
        <taxon>Methanobacteriota</taxon>
        <taxon>Stenosarchaea group</taxon>
        <taxon>Halobacteria</taxon>
        <taxon>Halobacteriales</taxon>
        <taxon>Natronomonadaceae</taxon>
        <taxon>Halomarina</taxon>
    </lineage>
</organism>
<evidence type="ECO:0000313" key="2">
    <source>
        <dbReference type="Proteomes" id="UP001597187"/>
    </source>
</evidence>
<name>A0ABD6AS90_9EURY</name>